<evidence type="ECO:0000313" key="3">
    <source>
        <dbReference type="Proteomes" id="UP000027195"/>
    </source>
</evidence>
<dbReference type="AlphaFoldDB" id="A0A067M3G1"/>
<organism evidence="2 3">
    <name type="scientific">Botryobasidium botryosum (strain FD-172 SS1)</name>
    <dbReference type="NCBI Taxonomy" id="930990"/>
    <lineage>
        <taxon>Eukaryota</taxon>
        <taxon>Fungi</taxon>
        <taxon>Dikarya</taxon>
        <taxon>Basidiomycota</taxon>
        <taxon>Agaricomycotina</taxon>
        <taxon>Agaricomycetes</taxon>
        <taxon>Cantharellales</taxon>
        <taxon>Botryobasidiaceae</taxon>
        <taxon>Botryobasidium</taxon>
    </lineage>
</organism>
<feature type="compositionally biased region" description="Acidic residues" evidence="1">
    <location>
        <begin position="71"/>
        <end position="97"/>
    </location>
</feature>
<keyword evidence="3" id="KW-1185">Reference proteome</keyword>
<feature type="compositionally biased region" description="Basic and acidic residues" evidence="1">
    <location>
        <begin position="53"/>
        <end position="70"/>
    </location>
</feature>
<dbReference type="EMBL" id="KL198069">
    <property type="protein sequence ID" value="KDQ10293.1"/>
    <property type="molecule type" value="Genomic_DNA"/>
</dbReference>
<name>A0A067M3G1_BOTB1</name>
<sequence length="97" mass="11052">MALDYLTIPATSVDSIQASIVFGNQCKEGLINDDKLIMLLRDKGSHTGRPRRREREERVRVRARDSRLDTGDEEEDEEDGDTDLGMDDLDGDWDIID</sequence>
<evidence type="ECO:0000256" key="1">
    <source>
        <dbReference type="SAM" id="MobiDB-lite"/>
    </source>
</evidence>
<dbReference type="Proteomes" id="UP000027195">
    <property type="component" value="Unassembled WGS sequence"/>
</dbReference>
<feature type="region of interest" description="Disordered" evidence="1">
    <location>
        <begin position="42"/>
        <end position="97"/>
    </location>
</feature>
<proteinExistence type="predicted"/>
<reference evidence="3" key="1">
    <citation type="journal article" date="2014" name="Proc. Natl. Acad. Sci. U.S.A.">
        <title>Extensive sampling of basidiomycete genomes demonstrates inadequacy of the white-rot/brown-rot paradigm for wood decay fungi.</title>
        <authorList>
            <person name="Riley R."/>
            <person name="Salamov A.A."/>
            <person name="Brown D.W."/>
            <person name="Nagy L.G."/>
            <person name="Floudas D."/>
            <person name="Held B.W."/>
            <person name="Levasseur A."/>
            <person name="Lombard V."/>
            <person name="Morin E."/>
            <person name="Otillar R."/>
            <person name="Lindquist E.A."/>
            <person name="Sun H."/>
            <person name="LaButti K.M."/>
            <person name="Schmutz J."/>
            <person name="Jabbour D."/>
            <person name="Luo H."/>
            <person name="Baker S.E."/>
            <person name="Pisabarro A.G."/>
            <person name="Walton J.D."/>
            <person name="Blanchette R.A."/>
            <person name="Henrissat B."/>
            <person name="Martin F."/>
            <person name="Cullen D."/>
            <person name="Hibbett D.S."/>
            <person name="Grigoriev I.V."/>
        </authorList>
    </citation>
    <scope>NUCLEOTIDE SEQUENCE [LARGE SCALE GENOMIC DNA]</scope>
    <source>
        <strain evidence="3">FD-172 SS1</strain>
    </source>
</reference>
<dbReference type="InParanoid" id="A0A067M3G1"/>
<protein>
    <recommendedName>
        <fullName evidence="4">HAT C-terminal dimerisation domain-containing protein</fullName>
    </recommendedName>
</protein>
<gene>
    <name evidence="2" type="ORF">BOTBODRAFT_178313</name>
</gene>
<dbReference type="HOGENOM" id="CLU_2346419_0_0_1"/>
<evidence type="ECO:0000313" key="2">
    <source>
        <dbReference type="EMBL" id="KDQ10293.1"/>
    </source>
</evidence>
<accession>A0A067M3G1</accession>
<evidence type="ECO:0008006" key="4">
    <source>
        <dbReference type="Google" id="ProtNLM"/>
    </source>
</evidence>